<reference evidence="7" key="1">
    <citation type="journal article" date="2023" name="G3 (Bethesda)">
        <title>Whole genome assembly and annotation of the endangered Caribbean coral Acropora cervicornis.</title>
        <authorList>
            <person name="Selwyn J.D."/>
            <person name="Vollmer S.V."/>
        </authorList>
    </citation>
    <scope>NUCLEOTIDE SEQUENCE</scope>
    <source>
        <strain evidence="7">K2</strain>
    </source>
</reference>
<sequence>MLKYDVTFANRVNFISSLILSMNRVNSQGDTLGPREKSVLWTLLKFTLAMVLIPISCFFISKNLIFEDILGYSNGSIGAVTVTVIVIHVIMGFYIWVAIKEEEVTQQLKQD</sequence>
<evidence type="ECO:0000256" key="1">
    <source>
        <dbReference type="ARBA" id="ARBA00022692"/>
    </source>
</evidence>
<dbReference type="GO" id="GO:0005789">
    <property type="term" value="C:endoplasmic reticulum membrane"/>
    <property type="evidence" value="ECO:0007669"/>
    <property type="project" value="TreeGrafter"/>
</dbReference>
<keyword evidence="5" id="KW-0968">Cytoplasmic vesicle</keyword>
<evidence type="ECO:0000256" key="6">
    <source>
        <dbReference type="SAM" id="Phobius"/>
    </source>
</evidence>
<keyword evidence="3 6" id="KW-1133">Transmembrane helix</keyword>
<dbReference type="GO" id="GO:0070072">
    <property type="term" value="P:vacuolar proton-transporting V-type ATPase complex assembly"/>
    <property type="evidence" value="ECO:0007669"/>
    <property type="project" value="InterPro"/>
</dbReference>
<reference evidence="7" key="2">
    <citation type="journal article" date="2023" name="Science">
        <title>Genomic signatures of disease resistance in endangered staghorn corals.</title>
        <authorList>
            <person name="Vollmer S.V."/>
            <person name="Selwyn J.D."/>
            <person name="Despard B.A."/>
            <person name="Roesel C.L."/>
        </authorList>
    </citation>
    <scope>NUCLEOTIDE SEQUENCE</scope>
    <source>
        <strain evidence="7">K2</strain>
    </source>
</reference>
<keyword evidence="1 6" id="KW-0812">Transmembrane</keyword>
<evidence type="ECO:0000313" key="7">
    <source>
        <dbReference type="EMBL" id="KAK2567868.1"/>
    </source>
</evidence>
<dbReference type="Proteomes" id="UP001249851">
    <property type="component" value="Unassembled WGS sequence"/>
</dbReference>
<evidence type="ECO:0000256" key="4">
    <source>
        <dbReference type="ARBA" id="ARBA00023136"/>
    </source>
</evidence>
<keyword evidence="2" id="KW-0256">Endoplasmic reticulum</keyword>
<dbReference type="PANTHER" id="PTHR31792:SF3">
    <property type="entry name" value="VACUOLAR ATPASE ASSEMBLY INTEGRAL MEMBRANE PROTEIN VMA21"/>
    <property type="match status" value="1"/>
</dbReference>
<dbReference type="EMBL" id="JARQWQ010000013">
    <property type="protein sequence ID" value="KAK2567868.1"/>
    <property type="molecule type" value="Genomic_DNA"/>
</dbReference>
<evidence type="ECO:0000256" key="3">
    <source>
        <dbReference type="ARBA" id="ARBA00022989"/>
    </source>
</evidence>
<name>A0AAD9QUR6_ACRCE</name>
<protein>
    <submittedName>
        <fullName evidence="7">Vacuolar ATPase assembly integral membrane protein vma21</fullName>
    </submittedName>
</protein>
<dbReference type="PANTHER" id="PTHR31792">
    <property type="entry name" value="VACUOLAR ATPASE ASSEMBLY INTEGRAL MEMBRANE PROTEIN VMA21"/>
    <property type="match status" value="1"/>
</dbReference>
<dbReference type="AlphaFoldDB" id="A0AAD9QUR6"/>
<dbReference type="InterPro" id="IPR019013">
    <property type="entry name" value="Vma21"/>
</dbReference>
<keyword evidence="4 6" id="KW-0472">Membrane</keyword>
<feature type="transmembrane region" description="Helical" evidence="6">
    <location>
        <begin position="43"/>
        <end position="65"/>
    </location>
</feature>
<dbReference type="Pfam" id="PF09446">
    <property type="entry name" value="VMA21"/>
    <property type="match status" value="1"/>
</dbReference>
<feature type="transmembrane region" description="Helical" evidence="6">
    <location>
        <begin position="77"/>
        <end position="99"/>
    </location>
</feature>
<accession>A0AAD9QUR6</accession>
<evidence type="ECO:0000256" key="2">
    <source>
        <dbReference type="ARBA" id="ARBA00022824"/>
    </source>
</evidence>
<evidence type="ECO:0000313" key="8">
    <source>
        <dbReference type="Proteomes" id="UP001249851"/>
    </source>
</evidence>
<keyword evidence="8" id="KW-1185">Reference proteome</keyword>
<comment type="caution">
    <text evidence="7">The sequence shown here is derived from an EMBL/GenBank/DDBJ whole genome shotgun (WGS) entry which is preliminary data.</text>
</comment>
<gene>
    <name evidence="7" type="ORF">P5673_007756</name>
</gene>
<dbReference type="GO" id="GO:0031410">
    <property type="term" value="C:cytoplasmic vesicle"/>
    <property type="evidence" value="ECO:0007669"/>
    <property type="project" value="UniProtKB-KW"/>
</dbReference>
<organism evidence="7 8">
    <name type="scientific">Acropora cervicornis</name>
    <name type="common">Staghorn coral</name>
    <dbReference type="NCBI Taxonomy" id="6130"/>
    <lineage>
        <taxon>Eukaryota</taxon>
        <taxon>Metazoa</taxon>
        <taxon>Cnidaria</taxon>
        <taxon>Anthozoa</taxon>
        <taxon>Hexacorallia</taxon>
        <taxon>Scleractinia</taxon>
        <taxon>Astrocoeniina</taxon>
        <taxon>Acroporidae</taxon>
        <taxon>Acropora</taxon>
    </lineage>
</organism>
<proteinExistence type="predicted"/>
<evidence type="ECO:0000256" key="5">
    <source>
        <dbReference type="ARBA" id="ARBA00023329"/>
    </source>
</evidence>